<protein>
    <recommendedName>
        <fullName evidence="1">DUF559 domain-containing protein</fullName>
    </recommendedName>
</protein>
<evidence type="ECO:0000313" key="3">
    <source>
        <dbReference type="Proteomes" id="UP000019753"/>
    </source>
</evidence>
<dbReference type="Proteomes" id="UP000019753">
    <property type="component" value="Unassembled WGS sequence"/>
</dbReference>
<dbReference type="SUPFAM" id="SSF52980">
    <property type="entry name" value="Restriction endonuclease-like"/>
    <property type="match status" value="1"/>
</dbReference>
<accession>A0A021VKW2</accession>
<dbReference type="EMBL" id="AXCW01000488">
    <property type="protein sequence ID" value="EYR61826.1"/>
    <property type="molecule type" value="Genomic_DNA"/>
</dbReference>
<keyword evidence="3" id="KW-1185">Reference proteome</keyword>
<dbReference type="Pfam" id="PF04480">
    <property type="entry name" value="DUF559"/>
    <property type="match status" value="1"/>
</dbReference>
<feature type="domain" description="DUF559" evidence="1">
    <location>
        <begin position="222"/>
        <end position="284"/>
    </location>
</feature>
<dbReference type="Gene3D" id="3.40.960.10">
    <property type="entry name" value="VSR Endonuclease"/>
    <property type="match status" value="1"/>
</dbReference>
<dbReference type="InterPro" id="IPR011335">
    <property type="entry name" value="Restrct_endonuc-II-like"/>
</dbReference>
<comment type="caution">
    <text evidence="2">The sequence shown here is derived from an EMBL/GenBank/DDBJ whole genome shotgun (WGS) entry which is preliminary data.</text>
</comment>
<evidence type="ECO:0000259" key="1">
    <source>
        <dbReference type="Pfam" id="PF04480"/>
    </source>
</evidence>
<name>A0A021VKW2_9CELL</name>
<sequence>MPEVASRQDGVFTAAQAVRAGATAAQVRRRRAQGVWQPVLGAALVRRGVEPTPRRRVQAGGLTWPGSVTAYTSAAVFHGLPVPDDGLFHAVVGRRPRHRPGMVPHQITLAPDDVVPVGAGAVTTVLRTVLDCLGRLGPEDAERLTTWAATREILTAELLEAAIVERGRSWGTSALRHALDAVSHGALSAAERRLHVLLERAGVRGWEADVRIDDGAGLVGRVDVLFPAARVVVEVDGYAYHARAAFQADRTKQNRLVAAGYTVLRFTWSDLTDRPDQVIRSIRRATTPTR</sequence>
<proteinExistence type="predicted"/>
<organism evidence="2 3">
    <name type="scientific">Actinotalea ferrariae CF5-4</name>
    <dbReference type="NCBI Taxonomy" id="948458"/>
    <lineage>
        <taxon>Bacteria</taxon>
        <taxon>Bacillati</taxon>
        <taxon>Actinomycetota</taxon>
        <taxon>Actinomycetes</taxon>
        <taxon>Micrococcales</taxon>
        <taxon>Cellulomonadaceae</taxon>
        <taxon>Actinotalea</taxon>
    </lineage>
</organism>
<dbReference type="InterPro" id="IPR007569">
    <property type="entry name" value="DUF559"/>
</dbReference>
<evidence type="ECO:0000313" key="2">
    <source>
        <dbReference type="EMBL" id="EYR61826.1"/>
    </source>
</evidence>
<dbReference type="AlphaFoldDB" id="A0A021VKW2"/>
<gene>
    <name evidence="2" type="ORF">N866_15780</name>
</gene>
<reference evidence="2 3" key="1">
    <citation type="submission" date="2014-01" db="EMBL/GenBank/DDBJ databases">
        <title>Actinotalea ferrariae CF5-4.</title>
        <authorList>
            <person name="Chen F."/>
            <person name="Li Y."/>
            <person name="Wang G."/>
        </authorList>
    </citation>
    <scope>NUCLEOTIDE SEQUENCE [LARGE SCALE GENOMIC DNA]</scope>
    <source>
        <strain evidence="2 3">CF5-4</strain>
    </source>
</reference>